<accession>A0A8X8Y2N4</accession>
<comment type="caution">
    <text evidence="1">The sequence shown here is derived from an EMBL/GenBank/DDBJ whole genome shotgun (WGS) entry which is preliminary data.</text>
</comment>
<keyword evidence="2" id="KW-1185">Reference proteome</keyword>
<reference evidence="1" key="1">
    <citation type="submission" date="2018-01" db="EMBL/GenBank/DDBJ databases">
        <authorList>
            <person name="Mao J.F."/>
        </authorList>
    </citation>
    <scope>NUCLEOTIDE SEQUENCE</scope>
    <source>
        <strain evidence="1">Huo1</strain>
        <tissue evidence="1">Leaf</tissue>
    </source>
</reference>
<protein>
    <submittedName>
        <fullName evidence="1">Uncharacterized protein</fullName>
    </submittedName>
</protein>
<dbReference type="EMBL" id="PNBA02000005">
    <property type="protein sequence ID" value="KAG6423489.1"/>
    <property type="molecule type" value="Genomic_DNA"/>
</dbReference>
<reference evidence="1" key="2">
    <citation type="submission" date="2020-08" db="EMBL/GenBank/DDBJ databases">
        <title>Plant Genome Project.</title>
        <authorList>
            <person name="Zhang R.-G."/>
        </authorList>
    </citation>
    <scope>NUCLEOTIDE SEQUENCE</scope>
    <source>
        <strain evidence="1">Huo1</strain>
        <tissue evidence="1">Leaf</tissue>
    </source>
</reference>
<organism evidence="1">
    <name type="scientific">Salvia splendens</name>
    <name type="common">Scarlet sage</name>
    <dbReference type="NCBI Taxonomy" id="180675"/>
    <lineage>
        <taxon>Eukaryota</taxon>
        <taxon>Viridiplantae</taxon>
        <taxon>Streptophyta</taxon>
        <taxon>Embryophyta</taxon>
        <taxon>Tracheophyta</taxon>
        <taxon>Spermatophyta</taxon>
        <taxon>Magnoliopsida</taxon>
        <taxon>eudicotyledons</taxon>
        <taxon>Gunneridae</taxon>
        <taxon>Pentapetalae</taxon>
        <taxon>asterids</taxon>
        <taxon>lamiids</taxon>
        <taxon>Lamiales</taxon>
        <taxon>Lamiaceae</taxon>
        <taxon>Nepetoideae</taxon>
        <taxon>Mentheae</taxon>
        <taxon>Salviinae</taxon>
        <taxon>Salvia</taxon>
        <taxon>Salvia subgen. Calosphace</taxon>
        <taxon>core Calosphace</taxon>
    </lineage>
</organism>
<evidence type="ECO:0000313" key="2">
    <source>
        <dbReference type="Proteomes" id="UP000298416"/>
    </source>
</evidence>
<name>A0A8X8Y2N4_SALSN</name>
<dbReference type="InterPro" id="IPR007573">
    <property type="entry name" value="QWRF"/>
</dbReference>
<dbReference type="Proteomes" id="UP000298416">
    <property type="component" value="Unassembled WGS sequence"/>
</dbReference>
<sequence length="96" mass="10281">MERQHSHSVVCKLPLIDGAKVEPQMTSVAMCHASNIATKINMTVATFQPTVEKTVGVVAELARVANGYTREATVGRMFGAFQIHFCIGVGGEAFEG</sequence>
<gene>
    <name evidence="1" type="ORF">SASPL_113885</name>
</gene>
<dbReference type="AlphaFoldDB" id="A0A8X8Y2N4"/>
<dbReference type="Pfam" id="PF04484">
    <property type="entry name" value="QWRF"/>
    <property type="match status" value="1"/>
</dbReference>
<evidence type="ECO:0000313" key="1">
    <source>
        <dbReference type="EMBL" id="KAG6423489.1"/>
    </source>
</evidence>
<proteinExistence type="predicted"/>